<feature type="binding site" evidence="5">
    <location>
        <position position="68"/>
    </location>
    <ligand>
        <name>a divalent metal cation</name>
        <dbReference type="ChEBI" id="CHEBI:60240"/>
        <label>1</label>
    </ligand>
</feature>
<evidence type="ECO:0000256" key="5">
    <source>
        <dbReference type="PIRSR" id="PIRSR602678-1"/>
    </source>
</evidence>
<proteinExistence type="inferred from homology"/>
<evidence type="ECO:0000256" key="2">
    <source>
        <dbReference type="ARBA" id="ARBA00022112"/>
    </source>
</evidence>
<dbReference type="InterPro" id="IPR036069">
    <property type="entry name" value="DUF34/NIF3_sf"/>
</dbReference>
<dbReference type="FunFam" id="3.40.1390.30:FF:000001">
    <property type="entry name" value="GTP cyclohydrolase 1 type 2"/>
    <property type="match status" value="1"/>
</dbReference>
<keyword evidence="7" id="KW-1185">Reference proteome</keyword>
<dbReference type="PANTHER" id="PTHR13799:SF14">
    <property type="entry name" value="GTP CYCLOHYDROLASE 1 TYPE 2 HOMOLOG"/>
    <property type="match status" value="1"/>
</dbReference>
<organism evidence="6 7">
    <name type="scientific">Peribacillus loiseleuriae</name>
    <dbReference type="NCBI Taxonomy" id="1679170"/>
    <lineage>
        <taxon>Bacteria</taxon>
        <taxon>Bacillati</taxon>
        <taxon>Bacillota</taxon>
        <taxon>Bacilli</taxon>
        <taxon>Bacillales</taxon>
        <taxon>Bacillaceae</taxon>
        <taxon>Peribacillus</taxon>
    </lineage>
</organism>
<dbReference type="PIRSF" id="PIRSF037489">
    <property type="entry name" value="UCP037489_NIF3_YqfO"/>
    <property type="match status" value="1"/>
</dbReference>
<evidence type="ECO:0000256" key="3">
    <source>
        <dbReference type="ARBA" id="ARBA00022723"/>
    </source>
</evidence>
<feature type="binding site" evidence="5">
    <location>
        <position position="333"/>
    </location>
    <ligand>
        <name>a divalent metal cation</name>
        <dbReference type="ChEBI" id="CHEBI:60240"/>
        <label>1</label>
    </ligand>
</feature>
<feature type="binding site" evidence="5">
    <location>
        <position position="107"/>
    </location>
    <ligand>
        <name>a divalent metal cation</name>
        <dbReference type="ChEBI" id="CHEBI:60240"/>
        <label>1</label>
    </ligand>
</feature>
<dbReference type="SUPFAM" id="SSF102705">
    <property type="entry name" value="NIF3 (NGG1p interacting factor 3)-like"/>
    <property type="match status" value="1"/>
</dbReference>
<dbReference type="InterPro" id="IPR002678">
    <property type="entry name" value="DUF34/NIF3"/>
</dbReference>
<dbReference type="InterPro" id="IPR017221">
    <property type="entry name" value="DUF34/NIF3_bac"/>
</dbReference>
<evidence type="ECO:0000256" key="4">
    <source>
        <dbReference type="PIRNR" id="PIRNR037489"/>
    </source>
</evidence>
<comment type="similarity">
    <text evidence="1 4">Belongs to the GTP cyclohydrolase I type 2/NIF3 family.</text>
</comment>
<reference evidence="7" key="1">
    <citation type="submission" date="2015-07" db="EMBL/GenBank/DDBJ databases">
        <title>Genome sequencing project for genomic taxonomy and phylogenomics of Bacillus-like bacteria.</title>
        <authorList>
            <person name="Liu B."/>
            <person name="Wang J."/>
            <person name="Zhu Y."/>
            <person name="Liu G."/>
            <person name="Chen Q."/>
            <person name="Chen Z."/>
            <person name="Lan J."/>
            <person name="Che J."/>
            <person name="Ge C."/>
            <person name="Shi H."/>
            <person name="Pan Z."/>
            <person name="Liu X."/>
        </authorList>
    </citation>
    <scope>NUCLEOTIDE SEQUENCE [LARGE SCALE GENOMIC DNA]</scope>
    <source>
        <strain evidence="7">FJAT-27997</strain>
    </source>
</reference>
<dbReference type="Pfam" id="PF01784">
    <property type="entry name" value="DUF34_NIF3"/>
    <property type="match status" value="1"/>
</dbReference>
<accession>A0A0K9GW16</accession>
<dbReference type="PATRIC" id="fig|1679170.3.peg.3632"/>
<dbReference type="NCBIfam" id="TIGR00486">
    <property type="entry name" value="YbgI_SA1388"/>
    <property type="match status" value="1"/>
</dbReference>
<feature type="binding site" evidence="5">
    <location>
        <position position="336"/>
    </location>
    <ligand>
        <name>a divalent metal cation</name>
        <dbReference type="ChEBI" id="CHEBI:60240"/>
        <label>1</label>
    </ligand>
</feature>
<dbReference type="Gene3D" id="3.30.70.120">
    <property type="match status" value="1"/>
</dbReference>
<dbReference type="GO" id="GO:0005737">
    <property type="term" value="C:cytoplasm"/>
    <property type="evidence" value="ECO:0007669"/>
    <property type="project" value="TreeGrafter"/>
</dbReference>
<dbReference type="EMBL" id="LFZW01000001">
    <property type="protein sequence ID" value="KMY50826.1"/>
    <property type="molecule type" value="Genomic_DNA"/>
</dbReference>
<evidence type="ECO:0000313" key="7">
    <source>
        <dbReference type="Proteomes" id="UP000037146"/>
    </source>
</evidence>
<name>A0A0K9GW16_9BACI</name>
<dbReference type="GO" id="GO:0046872">
    <property type="term" value="F:metal ion binding"/>
    <property type="evidence" value="ECO:0007669"/>
    <property type="project" value="UniProtKB-UniRule"/>
</dbReference>
<dbReference type="FunFam" id="3.30.70.120:FF:000006">
    <property type="entry name" value="GTP cyclohydrolase 1 type 2 homolog"/>
    <property type="match status" value="1"/>
</dbReference>
<comment type="caution">
    <text evidence="6">The sequence shown here is derived from an EMBL/GenBank/DDBJ whole genome shotgun (WGS) entry which is preliminary data.</text>
</comment>
<gene>
    <name evidence="6" type="ORF">AC625_15955</name>
</gene>
<dbReference type="RefSeq" id="WP_049682179.1">
    <property type="nucleotide sequence ID" value="NZ_LFZW01000001.1"/>
</dbReference>
<dbReference type="InterPro" id="IPR015867">
    <property type="entry name" value="N-reg_PII/ATP_PRibTrfase_C"/>
</dbReference>
<dbReference type="STRING" id="1679170.AC625_15955"/>
<keyword evidence="3 4" id="KW-0479">Metal-binding</keyword>
<dbReference type="Gene3D" id="3.40.1390.30">
    <property type="entry name" value="NIF3 (NGG1p interacting factor 3)-like"/>
    <property type="match status" value="1"/>
</dbReference>
<dbReference type="Proteomes" id="UP000037146">
    <property type="component" value="Unassembled WGS sequence"/>
</dbReference>
<dbReference type="AlphaFoldDB" id="A0A0K9GW16"/>
<dbReference type="OrthoDB" id="9792792at2"/>
<sequence length="373" mass="40687">MKTANGYQIIELFEQFSPKRYAAMENDPIGLQIGSLKRPVTKVLIALDVVPEVVDEAIEAGAELIIAHHPFIFRPLKKIDMTETSGQVIEKLIKHDIAVYAAHTNLDVAKGGVNDLLADALELQNPEVLVPTHEVKLKKLVVYVPVDTADTVRVAIGKAGAGAIGNYSDCSFSMEGTGRFLPQEGSNPTIGSKGIIESVAEVRIETIYPETIERKLLSALIKAHPYEEPAYDLYELDNTGEVLGLGRIGTLKEEMTLEQFAGHVKKTLEVDTVRMVGNRQTLVKKVAVLGGDGNKYFTQAIFKGADVYVTGDMYYHIAHDAKAMGLNIIDPGHNVEKVMKKGVANVMAARCGVQGLSVEFIASEIHTDPFTFL</sequence>
<evidence type="ECO:0000313" key="6">
    <source>
        <dbReference type="EMBL" id="KMY50826.1"/>
    </source>
</evidence>
<evidence type="ECO:0000256" key="1">
    <source>
        <dbReference type="ARBA" id="ARBA00006964"/>
    </source>
</evidence>
<dbReference type="PANTHER" id="PTHR13799">
    <property type="entry name" value="NGG1 INTERACTING FACTOR 3"/>
    <property type="match status" value="1"/>
</dbReference>
<feature type="binding site" evidence="5">
    <location>
        <position position="69"/>
    </location>
    <ligand>
        <name>a divalent metal cation</name>
        <dbReference type="ChEBI" id="CHEBI:60240"/>
        <label>1</label>
    </ligand>
</feature>
<protein>
    <recommendedName>
        <fullName evidence="2 4">GTP cyclohydrolase 1 type 2 homolog</fullName>
    </recommendedName>
</protein>